<dbReference type="Gene3D" id="3.40.50.410">
    <property type="entry name" value="von Willebrand factor, type A domain"/>
    <property type="match status" value="1"/>
</dbReference>
<evidence type="ECO:0000259" key="3">
    <source>
        <dbReference type="PROSITE" id="PS51468"/>
    </source>
</evidence>
<dbReference type="SMART" id="SM00327">
    <property type="entry name" value="VWA"/>
    <property type="match status" value="1"/>
</dbReference>
<evidence type="ECO:0000256" key="1">
    <source>
        <dbReference type="SAM" id="MobiDB-lite"/>
    </source>
</evidence>
<dbReference type="PROSITE" id="PS51468">
    <property type="entry name" value="VIT"/>
    <property type="match status" value="1"/>
</dbReference>
<dbReference type="Pfam" id="PF08487">
    <property type="entry name" value="VIT"/>
    <property type="match status" value="1"/>
</dbReference>
<dbReference type="SUPFAM" id="SSF53300">
    <property type="entry name" value="vWA-like"/>
    <property type="match status" value="1"/>
</dbReference>
<feature type="domain" description="VWFA" evidence="2">
    <location>
        <begin position="323"/>
        <end position="508"/>
    </location>
</feature>
<comment type="caution">
    <text evidence="4">The sequence shown here is derived from an EMBL/GenBank/DDBJ whole genome shotgun (WGS) entry which is preliminary data.</text>
</comment>
<keyword evidence="5" id="KW-1185">Reference proteome</keyword>
<dbReference type="InterPro" id="IPR036465">
    <property type="entry name" value="vWFA_dom_sf"/>
</dbReference>
<feature type="domain" description="VIT" evidence="3">
    <location>
        <begin position="18"/>
        <end position="148"/>
    </location>
</feature>
<dbReference type="EMBL" id="JASAOK010000018">
    <property type="protein sequence ID" value="KAK6222495.1"/>
    <property type="molecule type" value="Genomic_DNA"/>
</dbReference>
<dbReference type="InterPro" id="IPR013694">
    <property type="entry name" value="VIT"/>
</dbReference>
<protein>
    <submittedName>
        <fullName evidence="4">von Willebrand domain-containing protein</fullName>
    </submittedName>
</protein>
<dbReference type="InterPro" id="IPR002035">
    <property type="entry name" value="VWF_A"/>
</dbReference>
<evidence type="ECO:0000313" key="4">
    <source>
        <dbReference type="EMBL" id="KAK6222495.1"/>
    </source>
</evidence>
<organism evidence="4 5">
    <name type="scientific">Colletotrichum tabaci</name>
    <dbReference type="NCBI Taxonomy" id="1209068"/>
    <lineage>
        <taxon>Eukaryota</taxon>
        <taxon>Fungi</taxon>
        <taxon>Dikarya</taxon>
        <taxon>Ascomycota</taxon>
        <taxon>Pezizomycotina</taxon>
        <taxon>Sordariomycetes</taxon>
        <taxon>Hypocreomycetidae</taxon>
        <taxon>Glomerellales</taxon>
        <taxon>Glomerellaceae</taxon>
        <taxon>Colletotrichum</taxon>
        <taxon>Colletotrichum destructivum species complex</taxon>
    </lineage>
</organism>
<feature type="region of interest" description="Disordered" evidence="1">
    <location>
        <begin position="1"/>
        <end position="28"/>
    </location>
</feature>
<dbReference type="Proteomes" id="UP001327957">
    <property type="component" value="Unassembled WGS sequence"/>
</dbReference>
<dbReference type="PANTHER" id="PTHR45737:SF4">
    <property type="entry name" value="VON WILLEBRAND DOMAIN PROTEIN (AFU_ORTHOLOGUE AFUA_4G01160)"/>
    <property type="match status" value="1"/>
</dbReference>
<dbReference type="Pfam" id="PF13768">
    <property type="entry name" value="VWA_3"/>
    <property type="match status" value="1"/>
</dbReference>
<proteinExistence type="predicted"/>
<sequence length="705" mass="77762">MPMGSDPELTPHAPPPQQSQSSSDSDIPNDCLPLLHASVVVHVDGIITRTTLLQRFSNPSEESIHEARYMFPLYDGAVVVAFRCTVGQERELFGKVQAKEEARSTFKKAVKRHETAALLEEHTPEIFETVIGNIPAQTDIEVRIEYLGEAKTSVLDQTGDVIDIIIPMSIAPRYGESSSFPGNSSTRVNREGLSIEVKVTDKVKVTDSGTVKKLHCNHEVETEKNVPFNPTKASSLAELSKSAVKASSSVVPPPTQSVIRYASDVAIMDEDFVVSVENNPSHPLRSRAVLSPSDENGLAAVMINIKPAEIFKSAARADQFAGEIIFVLDRSGSMELFDYVDQRRGAERTKLATLKRAMPLALSSLPETCHFNVVSFGSDAEFLWRGSMPYTNKNLDFAQRYLQRLEANMGGTELLHALKKAVDSRRAEQSSTQIILVTDGEVQSDSILEFVWNTRQELGDKIRFFALGIGFQVPHRLINRIGEFGGGYGEVVDIEAKPQWEDRLIAMLAAGIGPKSWNCTIDLGPGFERQSLMSDRFWDESTRQESESLGIVPYVQAPYPIPPMHPFAFRSVFLLLDIRSGKPPTKVILSVSTDEAKPGTEHVLFLEPAKTDMSTIQHLAAKAALLSLEAEVDRQTPSRRQEELAKKNAVALGTNFAVISRWTSYVAVKDSTGIVEEVDFDRDCSQASLRALRYRAGNGTKSGEI</sequence>
<reference evidence="4 5" key="1">
    <citation type="submission" date="2023-04" db="EMBL/GenBank/DDBJ databases">
        <title>Colletotrichum tabacum stain YC1 causing leaf anthracnose on Nicotiana tabacum(L.) cv.</title>
        <authorList>
            <person name="Ji Z."/>
            <person name="Wang M."/>
            <person name="Zhang J."/>
            <person name="Wang N."/>
            <person name="Zhou Z."/>
        </authorList>
    </citation>
    <scope>NUCLEOTIDE SEQUENCE [LARGE SCALE GENOMIC DNA]</scope>
    <source>
        <strain evidence="4 5">YC1</strain>
    </source>
</reference>
<name>A0AAV9TJ24_9PEZI</name>
<evidence type="ECO:0000313" key="5">
    <source>
        <dbReference type="Proteomes" id="UP001327957"/>
    </source>
</evidence>
<dbReference type="PANTHER" id="PTHR45737">
    <property type="entry name" value="VON WILLEBRAND FACTOR A DOMAIN-CONTAINING PROTEIN 5A"/>
    <property type="match status" value="1"/>
</dbReference>
<dbReference type="AlphaFoldDB" id="A0AAV9TJ24"/>
<accession>A0AAV9TJ24</accession>
<evidence type="ECO:0000259" key="2">
    <source>
        <dbReference type="PROSITE" id="PS50234"/>
    </source>
</evidence>
<gene>
    <name evidence="4" type="ORF">QIS74_04197</name>
</gene>
<dbReference type="SMART" id="SM00609">
    <property type="entry name" value="VIT"/>
    <property type="match status" value="1"/>
</dbReference>
<dbReference type="PROSITE" id="PS50234">
    <property type="entry name" value="VWFA"/>
    <property type="match status" value="1"/>
</dbReference>